<dbReference type="EMBL" id="FOAT01000025">
    <property type="protein sequence ID" value="SEL39107.1"/>
    <property type="molecule type" value="Genomic_DNA"/>
</dbReference>
<name>A0A1H7PVK6_RUMAL</name>
<evidence type="ECO:0000313" key="4">
    <source>
        <dbReference type="EMBL" id="SEL39107.1"/>
    </source>
</evidence>
<evidence type="ECO:0000256" key="1">
    <source>
        <dbReference type="ARBA" id="ARBA00022679"/>
    </source>
</evidence>
<accession>A0A1H7PVK6</accession>
<dbReference type="AlphaFoldDB" id="A0A1H7PVK6"/>
<dbReference type="PANTHER" id="PTHR43877:SF2">
    <property type="entry name" value="AMINOALKYLPHOSPHONATE N-ACETYLTRANSFERASE-RELATED"/>
    <property type="match status" value="1"/>
</dbReference>
<evidence type="ECO:0000313" key="5">
    <source>
        <dbReference type="Proteomes" id="UP000186015"/>
    </source>
</evidence>
<dbReference type="Gene3D" id="3.40.630.30">
    <property type="match status" value="1"/>
</dbReference>
<feature type="domain" description="N-acetyltransferase" evidence="3">
    <location>
        <begin position="4"/>
        <end position="144"/>
    </location>
</feature>
<dbReference type="RefSeq" id="WP_074836029.1">
    <property type="nucleotide sequence ID" value="NZ_FOAT01000025.1"/>
</dbReference>
<dbReference type="PANTHER" id="PTHR43877">
    <property type="entry name" value="AMINOALKYLPHOSPHONATE N-ACETYLTRANSFERASE-RELATED-RELATED"/>
    <property type="match status" value="1"/>
</dbReference>
<dbReference type="CDD" id="cd04301">
    <property type="entry name" value="NAT_SF"/>
    <property type="match status" value="1"/>
</dbReference>
<reference evidence="4 5" key="1">
    <citation type="submission" date="2016-10" db="EMBL/GenBank/DDBJ databases">
        <authorList>
            <person name="de Groot N.N."/>
        </authorList>
    </citation>
    <scope>NUCLEOTIDE SEQUENCE [LARGE SCALE GENOMIC DNA]</scope>
    <source>
        <strain evidence="4 5">KH2T6</strain>
    </source>
</reference>
<organism evidence="4 5">
    <name type="scientific">Ruminococcus albus</name>
    <dbReference type="NCBI Taxonomy" id="1264"/>
    <lineage>
        <taxon>Bacteria</taxon>
        <taxon>Bacillati</taxon>
        <taxon>Bacillota</taxon>
        <taxon>Clostridia</taxon>
        <taxon>Eubacteriales</taxon>
        <taxon>Oscillospiraceae</taxon>
        <taxon>Ruminococcus</taxon>
    </lineage>
</organism>
<dbReference type="Pfam" id="PF00583">
    <property type="entry name" value="Acetyltransf_1"/>
    <property type="match status" value="1"/>
</dbReference>
<dbReference type="InterPro" id="IPR050832">
    <property type="entry name" value="Bact_Acetyltransf"/>
</dbReference>
<dbReference type="InterPro" id="IPR000182">
    <property type="entry name" value="GNAT_dom"/>
</dbReference>
<dbReference type="PROSITE" id="PS51186">
    <property type="entry name" value="GNAT"/>
    <property type="match status" value="1"/>
</dbReference>
<gene>
    <name evidence="4" type="ORF">SAMN05216469_12512</name>
</gene>
<evidence type="ECO:0000259" key="3">
    <source>
        <dbReference type="PROSITE" id="PS51186"/>
    </source>
</evidence>
<dbReference type="GO" id="GO:0016747">
    <property type="term" value="F:acyltransferase activity, transferring groups other than amino-acyl groups"/>
    <property type="evidence" value="ECO:0007669"/>
    <property type="project" value="InterPro"/>
</dbReference>
<proteinExistence type="predicted"/>
<keyword evidence="1 4" id="KW-0808">Transferase</keyword>
<keyword evidence="2" id="KW-0012">Acyltransferase</keyword>
<sequence length="144" mass="16316">MADFFIREIRPEDAEDIAEISREDLGYPCDAEMVRANIAGLDSSREAVFVAEMDGRTVGYIHVEEYKVLYYKKMVNYLGLAVSGKCRRLGIGAALIKAAEEWAKERGITLVRLNSGSTRTGAHEFYKRQGYNGDKMQVHFTKRL</sequence>
<dbReference type="OrthoDB" id="360261at2"/>
<dbReference type="InterPro" id="IPR016181">
    <property type="entry name" value="Acyl_CoA_acyltransferase"/>
</dbReference>
<dbReference type="Proteomes" id="UP000186015">
    <property type="component" value="Unassembled WGS sequence"/>
</dbReference>
<evidence type="ECO:0000256" key="2">
    <source>
        <dbReference type="ARBA" id="ARBA00023315"/>
    </source>
</evidence>
<dbReference type="SUPFAM" id="SSF55729">
    <property type="entry name" value="Acyl-CoA N-acyltransferases (Nat)"/>
    <property type="match status" value="1"/>
</dbReference>
<protein>
    <submittedName>
        <fullName evidence="4">Predicted N-acetyltransferase YhbS</fullName>
    </submittedName>
</protein>